<dbReference type="AlphaFoldDB" id="A0A9D1FYE7"/>
<protein>
    <submittedName>
        <fullName evidence="2">Ribonuclease H-like domain-containing protein</fullName>
    </submittedName>
</protein>
<dbReference type="EMBL" id="DVJN01000028">
    <property type="protein sequence ID" value="HIS91667.1"/>
    <property type="molecule type" value="Genomic_DNA"/>
</dbReference>
<organism evidence="2 3">
    <name type="scientific">Candidatus Alectryocaccomicrobium excrementavium</name>
    <dbReference type="NCBI Taxonomy" id="2840668"/>
    <lineage>
        <taxon>Bacteria</taxon>
        <taxon>Bacillati</taxon>
        <taxon>Bacillota</taxon>
        <taxon>Clostridia</taxon>
        <taxon>Candidatus Alectryocaccomicrobium</taxon>
    </lineage>
</organism>
<gene>
    <name evidence="2" type="ORF">IAA84_01475</name>
</gene>
<dbReference type="Proteomes" id="UP000824140">
    <property type="component" value="Unassembled WGS sequence"/>
</dbReference>
<evidence type="ECO:0000313" key="2">
    <source>
        <dbReference type="EMBL" id="HIS91667.1"/>
    </source>
</evidence>
<dbReference type="InterPro" id="IPR038720">
    <property type="entry name" value="YprB_RNase_H-like_dom"/>
</dbReference>
<dbReference type="InterPro" id="IPR036397">
    <property type="entry name" value="RNaseH_sf"/>
</dbReference>
<proteinExistence type="predicted"/>
<comment type="caution">
    <text evidence="2">The sequence shown here is derived from an EMBL/GenBank/DDBJ whole genome shotgun (WGS) entry which is preliminary data.</text>
</comment>
<feature type="domain" description="YprB ribonuclease H-like" evidence="1">
    <location>
        <begin position="61"/>
        <end position="229"/>
    </location>
</feature>
<dbReference type="GO" id="GO:0003676">
    <property type="term" value="F:nucleic acid binding"/>
    <property type="evidence" value="ECO:0007669"/>
    <property type="project" value="InterPro"/>
</dbReference>
<reference evidence="2" key="2">
    <citation type="journal article" date="2021" name="PeerJ">
        <title>Extensive microbial diversity within the chicken gut microbiome revealed by metagenomics and culture.</title>
        <authorList>
            <person name="Gilroy R."/>
            <person name="Ravi A."/>
            <person name="Getino M."/>
            <person name="Pursley I."/>
            <person name="Horton D.L."/>
            <person name="Alikhan N.F."/>
            <person name="Baker D."/>
            <person name="Gharbi K."/>
            <person name="Hall N."/>
            <person name="Watson M."/>
            <person name="Adriaenssens E.M."/>
            <person name="Foster-Nyarko E."/>
            <person name="Jarju S."/>
            <person name="Secka A."/>
            <person name="Antonio M."/>
            <person name="Oren A."/>
            <person name="Chaudhuri R.R."/>
            <person name="La Ragione R."/>
            <person name="Hildebrand F."/>
            <person name="Pallen M.J."/>
        </authorList>
    </citation>
    <scope>NUCLEOTIDE SEQUENCE</scope>
    <source>
        <strain evidence="2">13766</strain>
    </source>
</reference>
<dbReference type="Gene3D" id="1.25.40.10">
    <property type="entry name" value="Tetratricopeptide repeat domain"/>
    <property type="match status" value="1"/>
</dbReference>
<dbReference type="PANTHER" id="PTHR38462">
    <property type="entry name" value="EXONUCLEASE-LIKE PROTEIN"/>
    <property type="match status" value="1"/>
</dbReference>
<sequence length="373" mass="41548">MSSSLLKKLSTIAAPAAKPRPSRRGLLVRRYAIPAGSALLTLDAARFRALGFDVQSAGDCLFLDTETTGLSRGAGTVAFLVGLGYLDGNEFVVEQYLMRDYPDEPDLLAAVAAAARRFSAVVTFNGANFDLPLLNSRFTMNRMRGELPPLVSVDLLLPARRLWKLRIKSCRLANLEAQILGAPREHDLPGSEVPGRYFSFLKTGDESLLTDVLDHNREDVVSLGKLLAVLSEAYFQPEMISDPIDLFSAGRAFERRGEEHTARRLYVLASAPRPVTSLSALTAQKYAGEANARLYAMYRRAQDWENALAVLSCMLTRKQKLAFAHVELAKYLEHRKRDYAEALRHVDAAFALAPEAERAALMHRRERLIRKMR</sequence>
<evidence type="ECO:0000259" key="1">
    <source>
        <dbReference type="Pfam" id="PF13482"/>
    </source>
</evidence>
<evidence type="ECO:0000313" key="3">
    <source>
        <dbReference type="Proteomes" id="UP000824140"/>
    </source>
</evidence>
<dbReference type="Pfam" id="PF13482">
    <property type="entry name" value="RNase_H_2"/>
    <property type="match status" value="1"/>
</dbReference>
<name>A0A9D1FYE7_9FIRM</name>
<reference evidence="2" key="1">
    <citation type="submission" date="2020-10" db="EMBL/GenBank/DDBJ databases">
        <authorList>
            <person name="Gilroy R."/>
        </authorList>
    </citation>
    <scope>NUCLEOTIDE SEQUENCE</scope>
    <source>
        <strain evidence="2">13766</strain>
    </source>
</reference>
<dbReference type="SUPFAM" id="SSF48452">
    <property type="entry name" value="TPR-like"/>
    <property type="match status" value="1"/>
</dbReference>
<dbReference type="InterPro" id="IPR012337">
    <property type="entry name" value="RNaseH-like_sf"/>
</dbReference>
<dbReference type="PANTHER" id="PTHR38462:SF1">
    <property type="entry name" value="YPRB RIBONUCLEASE H-LIKE DOMAIN-CONTAINING PROTEIN"/>
    <property type="match status" value="1"/>
</dbReference>
<accession>A0A9D1FYE7</accession>
<dbReference type="Gene3D" id="3.30.420.10">
    <property type="entry name" value="Ribonuclease H-like superfamily/Ribonuclease H"/>
    <property type="match status" value="1"/>
</dbReference>
<dbReference type="SUPFAM" id="SSF53098">
    <property type="entry name" value="Ribonuclease H-like"/>
    <property type="match status" value="1"/>
</dbReference>
<dbReference type="InterPro" id="IPR011990">
    <property type="entry name" value="TPR-like_helical_dom_sf"/>
</dbReference>